<evidence type="ECO:0000313" key="2">
    <source>
        <dbReference type="Proteomes" id="UP000030762"/>
    </source>
</evidence>
<accession>T0S4H4</accession>
<evidence type="ECO:0000313" key="1">
    <source>
        <dbReference type="EMBL" id="EQC37612.1"/>
    </source>
</evidence>
<proteinExistence type="predicted"/>
<dbReference type="GeneID" id="19945933"/>
<dbReference type="Proteomes" id="UP000030762">
    <property type="component" value="Unassembled WGS sequence"/>
</dbReference>
<dbReference type="EMBL" id="JH767144">
    <property type="protein sequence ID" value="EQC37612.1"/>
    <property type="molecule type" value="Genomic_DNA"/>
</dbReference>
<organism evidence="1 2">
    <name type="scientific">Saprolegnia diclina (strain VS20)</name>
    <dbReference type="NCBI Taxonomy" id="1156394"/>
    <lineage>
        <taxon>Eukaryota</taxon>
        <taxon>Sar</taxon>
        <taxon>Stramenopiles</taxon>
        <taxon>Oomycota</taxon>
        <taxon>Saprolegniomycetes</taxon>
        <taxon>Saprolegniales</taxon>
        <taxon>Saprolegniaceae</taxon>
        <taxon>Saprolegnia</taxon>
    </lineage>
</organism>
<name>T0S4H4_SAPDV</name>
<dbReference type="VEuPathDB" id="FungiDB:SDRG_05206"/>
<dbReference type="RefSeq" id="XP_008609132.1">
    <property type="nucleotide sequence ID" value="XM_008610910.1"/>
</dbReference>
<dbReference type="InParanoid" id="T0S4H4"/>
<sequence>MDRKVVQYCRFPGLRYVLCIFVSPDMGIRDRRLLALPNEMALPGRFPPELVLDVHPILEDASLEE</sequence>
<gene>
    <name evidence="1" type="ORF">SDRG_05206</name>
</gene>
<dbReference type="AlphaFoldDB" id="T0S4H4"/>
<keyword evidence="2" id="KW-1185">Reference proteome</keyword>
<protein>
    <submittedName>
        <fullName evidence="1">Uncharacterized protein</fullName>
    </submittedName>
</protein>
<reference evidence="1 2" key="1">
    <citation type="submission" date="2012-04" db="EMBL/GenBank/DDBJ databases">
        <title>The Genome Sequence of Saprolegnia declina VS20.</title>
        <authorList>
            <consortium name="The Broad Institute Genome Sequencing Platform"/>
            <person name="Russ C."/>
            <person name="Nusbaum C."/>
            <person name="Tyler B."/>
            <person name="van West P."/>
            <person name="Dieguez-Uribeondo J."/>
            <person name="de Bruijn I."/>
            <person name="Tripathy S."/>
            <person name="Jiang R."/>
            <person name="Young S.K."/>
            <person name="Zeng Q."/>
            <person name="Gargeya S."/>
            <person name="Fitzgerald M."/>
            <person name="Haas B."/>
            <person name="Abouelleil A."/>
            <person name="Alvarado L."/>
            <person name="Arachchi H.M."/>
            <person name="Berlin A."/>
            <person name="Chapman S.B."/>
            <person name="Goldberg J."/>
            <person name="Griggs A."/>
            <person name="Gujja S."/>
            <person name="Hansen M."/>
            <person name="Howarth C."/>
            <person name="Imamovic A."/>
            <person name="Larimer J."/>
            <person name="McCowen C."/>
            <person name="Montmayeur A."/>
            <person name="Murphy C."/>
            <person name="Neiman D."/>
            <person name="Pearson M."/>
            <person name="Priest M."/>
            <person name="Roberts A."/>
            <person name="Saif S."/>
            <person name="Shea T."/>
            <person name="Sisk P."/>
            <person name="Sykes S."/>
            <person name="Wortman J."/>
            <person name="Nusbaum C."/>
            <person name="Birren B."/>
        </authorList>
    </citation>
    <scope>NUCLEOTIDE SEQUENCE [LARGE SCALE GENOMIC DNA]</scope>
    <source>
        <strain evidence="1 2">VS20</strain>
    </source>
</reference>